<proteinExistence type="predicted"/>
<feature type="domain" description="DUF4371" evidence="2">
    <location>
        <begin position="214"/>
        <end position="435"/>
    </location>
</feature>
<name>A0AAD1RJ36_PELCU</name>
<dbReference type="InterPro" id="IPR025398">
    <property type="entry name" value="DUF4371"/>
</dbReference>
<evidence type="ECO:0000256" key="1">
    <source>
        <dbReference type="SAM" id="MobiDB-lite"/>
    </source>
</evidence>
<dbReference type="AlphaFoldDB" id="A0AAD1RJ36"/>
<evidence type="ECO:0000313" key="4">
    <source>
        <dbReference type="Proteomes" id="UP001295444"/>
    </source>
</evidence>
<dbReference type="SUPFAM" id="SSF53098">
    <property type="entry name" value="Ribonuclease H-like"/>
    <property type="match status" value="1"/>
</dbReference>
<evidence type="ECO:0000259" key="2">
    <source>
        <dbReference type="Pfam" id="PF14291"/>
    </source>
</evidence>
<feature type="region of interest" description="Disordered" evidence="1">
    <location>
        <begin position="1"/>
        <end position="64"/>
    </location>
</feature>
<protein>
    <submittedName>
        <fullName evidence="3">Zinc finger MYM-type 1-like</fullName>
    </submittedName>
</protein>
<reference evidence="3" key="1">
    <citation type="submission" date="2022-03" db="EMBL/GenBank/DDBJ databases">
        <authorList>
            <person name="Alioto T."/>
            <person name="Alioto T."/>
            <person name="Gomez Garrido J."/>
        </authorList>
    </citation>
    <scope>NUCLEOTIDE SEQUENCE</scope>
</reference>
<dbReference type="PANTHER" id="PTHR45749:SF21">
    <property type="entry name" value="DUF4371 DOMAIN-CONTAINING PROTEIN"/>
    <property type="match status" value="1"/>
</dbReference>
<dbReference type="EMBL" id="OW240914">
    <property type="protein sequence ID" value="CAH2272437.1"/>
    <property type="molecule type" value="Genomic_DNA"/>
</dbReference>
<dbReference type="InterPro" id="IPR012337">
    <property type="entry name" value="RNaseH-like_sf"/>
</dbReference>
<gene>
    <name evidence="3" type="ORF">PECUL_23A052449</name>
</gene>
<sequence length="895" mass="101664">MSSSEGYKHKSGAMKRKEKKEEQKKIEASTSKIHKFFQKKTDPEQDVASGMPVETETSVSETSNVCVLAEETKEREPPIKMPRKETALSPLWEKSPSPEDFFLHSHDLGKAGISMEMFWEFHPKQPTQDIPFNGNLVYFRKGIQGSNINRKWVTYNGKKKTLHCSICLMYCAEKYHHTHWIQGCNDWRHITTRLTEHEQSQCHKLASEAYMINIKGKSIKHKLSVDQLSMRHNQVLQRRTVLSNIIDVVFFIGIQALPYRSSHSESVADVFDDDRLENRGNFLEAVKLLAEYSPVLKDHLVKVTKVAKNRDPSQKGRGKFVTFLSKSSITKLFTIIGDMIKEDIVKEVNNAGMFSVQMDSTQDVSAHDQCAIVVRYVVEDKAKERLVRLLNVEDSSSKGLHDLLRDSLSDIGLNLEQCIGDSFDGAANMSGTYTGLQALMTEVRPSHIHTWCYAHVLNLVICDASSVCVPAVSLFGLLGNLSTFFSESYKRIKIWEDQLKAKTGSAKLKRLDKIGTTRWSSKARALRKLCGTYENHSEELYSDLILVLKHVSSSSDFRNSVRHEALKLNENLCKFETILATFTFIRIFDITTPVSDYLQSPALDIMQAWRMVEDATNRLSKISRDFSGVCGSATTFIDHLNEKLAAEDIAISKSFTEHRSTRCVVPANQQHSFEVSCYNVICDKVLESMRTRFATHGKLYMQISCFDPNRFEEILASPEKIKFDAISTAVPEIDGPVLREELISFASSYRNLSRGLFDSDDETLSSAGEEEPDFSDSEPSACKPSMKKLCCQKCTSCAFKLLFQYRLCSSAYENLYMAYKYLITLSTTQCSCERCFSKLKILKSRLRSTLTQQNLETLMLIAIEKDVSLSIKRDKEKIIDRFGKTSAELRSLLLF</sequence>
<accession>A0AAD1RJ36</accession>
<dbReference type="PANTHER" id="PTHR45749">
    <property type="match status" value="1"/>
</dbReference>
<feature type="compositionally biased region" description="Basic residues" evidence="1">
    <location>
        <begin position="9"/>
        <end position="18"/>
    </location>
</feature>
<evidence type="ECO:0000313" key="3">
    <source>
        <dbReference type="EMBL" id="CAH2272437.1"/>
    </source>
</evidence>
<dbReference type="Proteomes" id="UP001295444">
    <property type="component" value="Chromosome 03"/>
</dbReference>
<keyword evidence="4" id="KW-1185">Reference proteome</keyword>
<feature type="compositionally biased region" description="Polar residues" evidence="1">
    <location>
        <begin position="55"/>
        <end position="64"/>
    </location>
</feature>
<dbReference type="Pfam" id="PF14291">
    <property type="entry name" value="DUF4371"/>
    <property type="match status" value="1"/>
</dbReference>
<organism evidence="3 4">
    <name type="scientific">Pelobates cultripes</name>
    <name type="common">Western spadefoot toad</name>
    <dbReference type="NCBI Taxonomy" id="61616"/>
    <lineage>
        <taxon>Eukaryota</taxon>
        <taxon>Metazoa</taxon>
        <taxon>Chordata</taxon>
        <taxon>Craniata</taxon>
        <taxon>Vertebrata</taxon>
        <taxon>Euteleostomi</taxon>
        <taxon>Amphibia</taxon>
        <taxon>Batrachia</taxon>
        <taxon>Anura</taxon>
        <taxon>Pelobatoidea</taxon>
        <taxon>Pelobatidae</taxon>
        <taxon>Pelobates</taxon>
    </lineage>
</organism>